<comment type="caution">
    <text evidence="4">The sequence shown here is derived from an EMBL/GenBank/DDBJ whole genome shotgun (WGS) entry which is preliminary data.</text>
</comment>
<comment type="similarity">
    <text evidence="1">Belongs to the UPF0729 family.</text>
</comment>
<gene>
    <name evidence="4" type="ORF">ACJMK2_044371</name>
</gene>
<evidence type="ECO:0000313" key="4">
    <source>
        <dbReference type="EMBL" id="KAL3867148.1"/>
    </source>
</evidence>
<sequence length="75" mass="8626">MVCIPCIVIPLILWVFHKYIQPYLSKIWHPWKKQEKLEDSKAEIKERKTCCNGMANGQTTSDDGGGTCTENKKDQ</sequence>
<dbReference type="Proteomes" id="UP001634394">
    <property type="component" value="Unassembled WGS sequence"/>
</dbReference>
<proteinExistence type="inferred from homology"/>
<evidence type="ECO:0000256" key="3">
    <source>
        <dbReference type="SAM" id="SignalP"/>
    </source>
</evidence>
<dbReference type="Pfam" id="PF14975">
    <property type="entry name" value="DUF4512"/>
    <property type="match status" value="1"/>
</dbReference>
<protein>
    <submittedName>
        <fullName evidence="4">Uncharacterized protein</fullName>
    </submittedName>
</protein>
<evidence type="ECO:0000256" key="1">
    <source>
        <dbReference type="ARBA" id="ARBA00007959"/>
    </source>
</evidence>
<evidence type="ECO:0000256" key="2">
    <source>
        <dbReference type="SAM" id="MobiDB-lite"/>
    </source>
</evidence>
<keyword evidence="5" id="KW-1185">Reference proteome</keyword>
<dbReference type="EMBL" id="JBJQND010000009">
    <property type="protein sequence ID" value="KAL3867148.1"/>
    <property type="molecule type" value="Genomic_DNA"/>
</dbReference>
<feature type="chain" id="PRO_5044759690" evidence="3">
    <location>
        <begin position="26"/>
        <end position="75"/>
    </location>
</feature>
<name>A0ABD3W374_SINWO</name>
<dbReference type="PANTHER" id="PTHR13456">
    <property type="entry name" value="UPF0729 PROTEIN C18ORF32"/>
    <property type="match status" value="1"/>
</dbReference>
<accession>A0ABD3W374</accession>
<keyword evidence="3" id="KW-0732">Signal</keyword>
<feature type="region of interest" description="Disordered" evidence="2">
    <location>
        <begin position="52"/>
        <end position="75"/>
    </location>
</feature>
<dbReference type="PANTHER" id="PTHR13456:SF0">
    <property type="entry name" value="UPF0729 PROTEIN C18ORF32"/>
    <property type="match status" value="1"/>
</dbReference>
<feature type="signal peptide" evidence="3">
    <location>
        <begin position="1"/>
        <end position="25"/>
    </location>
</feature>
<evidence type="ECO:0000313" key="5">
    <source>
        <dbReference type="Proteomes" id="UP001634394"/>
    </source>
</evidence>
<dbReference type="InterPro" id="IPR026776">
    <property type="entry name" value="UPF0729_C18orf32-like"/>
</dbReference>
<reference evidence="4 5" key="1">
    <citation type="submission" date="2024-11" db="EMBL/GenBank/DDBJ databases">
        <title>Chromosome-level genome assembly of the freshwater bivalve Anodonta woodiana.</title>
        <authorList>
            <person name="Chen X."/>
        </authorList>
    </citation>
    <scope>NUCLEOTIDE SEQUENCE [LARGE SCALE GENOMIC DNA]</scope>
    <source>
        <strain evidence="4">MN2024</strain>
        <tissue evidence="4">Gills</tissue>
    </source>
</reference>
<dbReference type="AlphaFoldDB" id="A0ABD3W374"/>
<organism evidence="4 5">
    <name type="scientific">Sinanodonta woodiana</name>
    <name type="common">Chinese pond mussel</name>
    <name type="synonym">Anodonta woodiana</name>
    <dbReference type="NCBI Taxonomy" id="1069815"/>
    <lineage>
        <taxon>Eukaryota</taxon>
        <taxon>Metazoa</taxon>
        <taxon>Spiralia</taxon>
        <taxon>Lophotrochozoa</taxon>
        <taxon>Mollusca</taxon>
        <taxon>Bivalvia</taxon>
        <taxon>Autobranchia</taxon>
        <taxon>Heteroconchia</taxon>
        <taxon>Palaeoheterodonta</taxon>
        <taxon>Unionida</taxon>
        <taxon>Unionoidea</taxon>
        <taxon>Unionidae</taxon>
        <taxon>Unioninae</taxon>
        <taxon>Sinanodonta</taxon>
    </lineage>
</organism>